<proteinExistence type="inferred from homology"/>
<keyword evidence="7" id="KW-0482">Metalloprotease</keyword>
<evidence type="ECO:0000259" key="10">
    <source>
        <dbReference type="SMART" id="SM00382"/>
    </source>
</evidence>
<dbReference type="GO" id="GO:0004176">
    <property type="term" value="F:ATP-dependent peptidase activity"/>
    <property type="evidence" value="ECO:0007669"/>
    <property type="project" value="InterPro"/>
</dbReference>
<dbReference type="Proteomes" id="UP000244892">
    <property type="component" value="Chromosome"/>
</dbReference>
<keyword evidence="9" id="KW-0472">Membrane</keyword>
<dbReference type="Pfam" id="PF00004">
    <property type="entry name" value="AAA"/>
    <property type="match status" value="1"/>
</dbReference>
<dbReference type="GO" id="GO:0046872">
    <property type="term" value="F:metal ion binding"/>
    <property type="evidence" value="ECO:0007669"/>
    <property type="project" value="UniProtKB-KW"/>
</dbReference>
<keyword evidence="3" id="KW-0645">Protease</keyword>
<evidence type="ECO:0000256" key="6">
    <source>
        <dbReference type="ARBA" id="ARBA00022833"/>
    </source>
</evidence>
<evidence type="ECO:0000313" key="11">
    <source>
        <dbReference type="EMBL" id="AWI52692.1"/>
    </source>
</evidence>
<feature type="domain" description="AAA+ ATPase" evidence="10">
    <location>
        <begin position="239"/>
        <end position="380"/>
    </location>
</feature>
<name>A0A2U8FNS6_9BURK</name>
<dbReference type="PROSITE" id="PS00674">
    <property type="entry name" value="AAA"/>
    <property type="match status" value="1"/>
</dbReference>
<keyword evidence="12" id="KW-1185">Reference proteome</keyword>
<keyword evidence="11" id="KW-0132">Cell division</keyword>
<dbReference type="InterPro" id="IPR003593">
    <property type="entry name" value="AAA+_ATPase"/>
</dbReference>
<dbReference type="InterPro" id="IPR041569">
    <property type="entry name" value="AAA_lid_3"/>
</dbReference>
<dbReference type="GO" id="GO:0030163">
    <property type="term" value="P:protein catabolic process"/>
    <property type="evidence" value="ECO:0007669"/>
    <property type="project" value="TreeGrafter"/>
</dbReference>
<comment type="similarity">
    <text evidence="8">Belongs to the AAA ATPase family.</text>
</comment>
<dbReference type="GO" id="GO:0005886">
    <property type="term" value="C:plasma membrane"/>
    <property type="evidence" value="ECO:0007669"/>
    <property type="project" value="TreeGrafter"/>
</dbReference>
<evidence type="ECO:0000256" key="7">
    <source>
        <dbReference type="ARBA" id="ARBA00023049"/>
    </source>
</evidence>
<dbReference type="InterPro" id="IPR003959">
    <property type="entry name" value="ATPase_AAA_core"/>
</dbReference>
<dbReference type="InterPro" id="IPR037219">
    <property type="entry name" value="Peptidase_M41-like"/>
</dbReference>
<keyword evidence="5" id="KW-0378">Hydrolase</keyword>
<comment type="cofactor">
    <cofactor evidence="1">
        <name>Zn(2+)</name>
        <dbReference type="ChEBI" id="CHEBI:29105"/>
    </cofactor>
</comment>
<gene>
    <name evidence="11" type="ORF">DEH84_04110</name>
</gene>
<dbReference type="Gene3D" id="1.10.8.60">
    <property type="match status" value="1"/>
</dbReference>
<keyword evidence="9" id="KW-1133">Transmembrane helix</keyword>
<keyword evidence="9" id="KW-0812">Transmembrane</keyword>
<dbReference type="SUPFAM" id="SSF52540">
    <property type="entry name" value="P-loop containing nucleoside triphosphate hydrolases"/>
    <property type="match status" value="1"/>
</dbReference>
<dbReference type="AlphaFoldDB" id="A0A2U8FNS6"/>
<evidence type="ECO:0000256" key="2">
    <source>
        <dbReference type="ARBA" id="ARBA00010044"/>
    </source>
</evidence>
<evidence type="ECO:0000256" key="1">
    <source>
        <dbReference type="ARBA" id="ARBA00001947"/>
    </source>
</evidence>
<accession>A0A2U8FNS6</accession>
<evidence type="ECO:0000256" key="3">
    <source>
        <dbReference type="ARBA" id="ARBA00022670"/>
    </source>
</evidence>
<dbReference type="FunFam" id="3.40.50.300:FF:002568">
    <property type="entry name" value="Cell division protein (FtsH)"/>
    <property type="match status" value="1"/>
</dbReference>
<dbReference type="GO" id="GO:0005524">
    <property type="term" value="F:ATP binding"/>
    <property type="evidence" value="ECO:0007669"/>
    <property type="project" value="UniProtKB-KW"/>
</dbReference>
<dbReference type="InterPro" id="IPR003960">
    <property type="entry name" value="ATPase_AAA_CS"/>
</dbReference>
<dbReference type="SMART" id="SM00382">
    <property type="entry name" value="AAA"/>
    <property type="match status" value="1"/>
</dbReference>
<evidence type="ECO:0000313" key="12">
    <source>
        <dbReference type="Proteomes" id="UP000244892"/>
    </source>
</evidence>
<evidence type="ECO:0000256" key="9">
    <source>
        <dbReference type="SAM" id="Phobius"/>
    </source>
</evidence>
<dbReference type="Gene3D" id="1.20.58.760">
    <property type="entry name" value="Peptidase M41"/>
    <property type="match status" value="1"/>
</dbReference>
<keyword evidence="8" id="KW-0067">ATP-binding</keyword>
<evidence type="ECO:0000256" key="8">
    <source>
        <dbReference type="RuleBase" id="RU003651"/>
    </source>
</evidence>
<dbReference type="GO" id="GO:0051301">
    <property type="term" value="P:cell division"/>
    <property type="evidence" value="ECO:0007669"/>
    <property type="project" value="UniProtKB-KW"/>
</dbReference>
<dbReference type="Gene3D" id="3.40.50.300">
    <property type="entry name" value="P-loop containing nucleotide triphosphate hydrolases"/>
    <property type="match status" value="1"/>
</dbReference>
<protein>
    <submittedName>
        <fullName evidence="11">Cell division protein</fullName>
    </submittedName>
</protein>
<dbReference type="EMBL" id="CP029210">
    <property type="protein sequence ID" value="AWI52692.1"/>
    <property type="molecule type" value="Genomic_DNA"/>
</dbReference>
<dbReference type="Pfam" id="PF01434">
    <property type="entry name" value="Peptidase_M41"/>
    <property type="match status" value="1"/>
</dbReference>
<dbReference type="PANTHER" id="PTHR23076:SF97">
    <property type="entry name" value="ATP-DEPENDENT ZINC METALLOPROTEASE YME1L1"/>
    <property type="match status" value="1"/>
</dbReference>
<dbReference type="PANTHER" id="PTHR23076">
    <property type="entry name" value="METALLOPROTEASE M41 FTSH"/>
    <property type="match status" value="1"/>
</dbReference>
<dbReference type="GO" id="GO:0004222">
    <property type="term" value="F:metalloendopeptidase activity"/>
    <property type="evidence" value="ECO:0007669"/>
    <property type="project" value="InterPro"/>
</dbReference>
<keyword evidence="8" id="KW-0547">Nucleotide-binding</keyword>
<sequence>MARRGGGICGFIKDFSWWCPTMTPFASWPRWLQTLTLALVLAFTYLALLLGQGWGAPDVAAARSPLAARFESGPEAWLKRPLELSVFEADLAARRVREVGVDGTRVLVTRADGDRYSTTLLTAPGEGGAAARLGALSREQGFALTAITVDGRGAVSRWGSRAGVALERLLLLALVVGGAALVLHRVRTGAASSGRAGLATRPDTTFDDVVGASEAKAALQQVATFLRSPDRYRALGARAPRGVLLEGPPGTGKTLLARALAGECGASFIAVDGSYFSSMFYGAGIAKVRELFATARRHAPCIVFIDEFDGIGRRTSGASPTHGGSSEENRIINKLLVELDGFDAMDHVVVIGATNHVEHIDDALKRPGRFDLVARVTLPTLPDRQALLRRCTGRILAAPDLDLDVLARATAGLSHADIEGIVNRATVTAAEREAPAVTQEHLLRALERHQLGGEVSGMKALMTPADRHRIAVHEAGHALVAHALQAGIVERVTIEPRGQALGVTFMTRGHELPLYGERELKARLGMMLAGREAELLAFGHTTTGAADDLKRASSLAIQMVGQMGFSQAFGLLSVDGVPSGLMGPHLQERLLAEARTVLDEAQAACRAVLTGRRATLDALTDALLACETVSGEPLQTLLDLQAVADPVPLPAP</sequence>
<dbReference type="SUPFAM" id="SSF140990">
    <property type="entry name" value="FtsH protease domain-like"/>
    <property type="match status" value="1"/>
</dbReference>
<organism evidence="11 12">
    <name type="scientific">Aquabacterium olei</name>
    <dbReference type="NCBI Taxonomy" id="1296669"/>
    <lineage>
        <taxon>Bacteria</taxon>
        <taxon>Pseudomonadati</taxon>
        <taxon>Pseudomonadota</taxon>
        <taxon>Betaproteobacteria</taxon>
        <taxon>Burkholderiales</taxon>
        <taxon>Aquabacterium</taxon>
    </lineage>
</organism>
<keyword evidence="11" id="KW-0131">Cell cycle</keyword>
<dbReference type="Pfam" id="PF17862">
    <property type="entry name" value="AAA_lid_3"/>
    <property type="match status" value="1"/>
</dbReference>
<dbReference type="InterPro" id="IPR000642">
    <property type="entry name" value="Peptidase_M41"/>
</dbReference>
<dbReference type="KEGG" id="aon:DEH84_04110"/>
<reference evidence="11 12" key="1">
    <citation type="submission" date="2018-05" db="EMBL/GenBank/DDBJ databases">
        <title>complete genome sequence of Aquabacterium olei NBRC 110486.</title>
        <authorList>
            <person name="Tang B."/>
            <person name="Chang J."/>
            <person name="Zhang L."/>
            <person name="Yang H."/>
        </authorList>
    </citation>
    <scope>NUCLEOTIDE SEQUENCE [LARGE SCALE GENOMIC DNA]</scope>
    <source>
        <strain evidence="11 12">NBRC 110486</strain>
    </source>
</reference>
<comment type="similarity">
    <text evidence="2">In the C-terminal section; belongs to the peptidase M41 family.</text>
</comment>
<dbReference type="GO" id="GO:0006508">
    <property type="term" value="P:proteolysis"/>
    <property type="evidence" value="ECO:0007669"/>
    <property type="project" value="UniProtKB-KW"/>
</dbReference>
<dbReference type="GO" id="GO:0016887">
    <property type="term" value="F:ATP hydrolysis activity"/>
    <property type="evidence" value="ECO:0007669"/>
    <property type="project" value="InterPro"/>
</dbReference>
<keyword evidence="6" id="KW-0862">Zinc</keyword>
<evidence type="ECO:0000256" key="5">
    <source>
        <dbReference type="ARBA" id="ARBA00022801"/>
    </source>
</evidence>
<evidence type="ECO:0000256" key="4">
    <source>
        <dbReference type="ARBA" id="ARBA00022723"/>
    </source>
</evidence>
<keyword evidence="4" id="KW-0479">Metal-binding</keyword>
<dbReference type="InterPro" id="IPR027417">
    <property type="entry name" value="P-loop_NTPase"/>
</dbReference>
<feature type="transmembrane region" description="Helical" evidence="9">
    <location>
        <begin position="31"/>
        <end position="50"/>
    </location>
</feature>